<evidence type="ECO:0000256" key="6">
    <source>
        <dbReference type="ARBA" id="ARBA00023125"/>
    </source>
</evidence>
<dbReference type="EMBL" id="JAINDJ010000007">
    <property type="protein sequence ID" value="KAG9441034.1"/>
    <property type="molecule type" value="Genomic_DNA"/>
</dbReference>
<keyword evidence="4" id="KW-0067">ATP-binding</keyword>
<keyword evidence="3" id="KW-0378">Hydrolase</keyword>
<dbReference type="Gene3D" id="3.30.1370.110">
    <property type="match status" value="1"/>
</dbReference>
<keyword evidence="1" id="KW-0699">rRNA-binding</keyword>
<reference evidence="10 11" key="1">
    <citation type="submission" date="2021-07" db="EMBL/GenBank/DDBJ databases">
        <title>The Aristolochia fimbriata genome: insights into angiosperm evolution, floral development and chemical biosynthesis.</title>
        <authorList>
            <person name="Jiao Y."/>
        </authorList>
    </citation>
    <scope>NUCLEOTIDE SEQUENCE [LARGE SCALE GENOMIC DNA]</scope>
    <source>
        <strain evidence="10">IBCAS-2021</strain>
        <tissue evidence="10">Leaf</tissue>
    </source>
</reference>
<feature type="compositionally biased region" description="Basic and acidic residues" evidence="8">
    <location>
        <begin position="394"/>
        <end position="403"/>
    </location>
</feature>
<dbReference type="InterPro" id="IPR000432">
    <property type="entry name" value="DNA_mismatch_repair_MutS_C"/>
</dbReference>
<evidence type="ECO:0000256" key="5">
    <source>
        <dbReference type="ARBA" id="ARBA00022884"/>
    </source>
</evidence>
<keyword evidence="7" id="KW-0175">Coiled coil</keyword>
<evidence type="ECO:0000256" key="3">
    <source>
        <dbReference type="ARBA" id="ARBA00022801"/>
    </source>
</evidence>
<proteinExistence type="predicted"/>
<dbReference type="NCBIfam" id="TIGR01069">
    <property type="entry name" value="mutS2"/>
    <property type="match status" value="1"/>
</dbReference>
<dbReference type="Proteomes" id="UP000825729">
    <property type="component" value="Unassembled WGS sequence"/>
</dbReference>
<feature type="domain" description="Smr" evidence="9">
    <location>
        <begin position="841"/>
        <end position="912"/>
    </location>
</feature>
<dbReference type="Pfam" id="PF01713">
    <property type="entry name" value="Smr"/>
    <property type="match status" value="1"/>
</dbReference>
<dbReference type="GO" id="GO:0045910">
    <property type="term" value="P:negative regulation of DNA recombination"/>
    <property type="evidence" value="ECO:0007669"/>
    <property type="project" value="InterPro"/>
</dbReference>
<dbReference type="InterPro" id="IPR007696">
    <property type="entry name" value="DNA_mismatch_repair_MutS_core"/>
</dbReference>
<dbReference type="GO" id="GO:0005524">
    <property type="term" value="F:ATP binding"/>
    <property type="evidence" value="ECO:0007669"/>
    <property type="project" value="UniProtKB-KW"/>
</dbReference>
<evidence type="ECO:0000256" key="8">
    <source>
        <dbReference type="SAM" id="MobiDB-lite"/>
    </source>
</evidence>
<keyword evidence="11" id="KW-1185">Reference proteome</keyword>
<gene>
    <name evidence="10" type="ORF">H6P81_016888</name>
</gene>
<evidence type="ECO:0000256" key="2">
    <source>
        <dbReference type="ARBA" id="ARBA00022741"/>
    </source>
</evidence>
<feature type="region of interest" description="Disordered" evidence="8">
    <location>
        <begin position="799"/>
        <end position="829"/>
    </location>
</feature>
<feature type="region of interest" description="Disordered" evidence="8">
    <location>
        <begin position="377"/>
        <end position="404"/>
    </location>
</feature>
<dbReference type="SMART" id="SM00463">
    <property type="entry name" value="SMR"/>
    <property type="match status" value="1"/>
</dbReference>
<dbReference type="GO" id="GO:0030983">
    <property type="term" value="F:mismatched DNA binding"/>
    <property type="evidence" value="ECO:0007669"/>
    <property type="project" value="InterPro"/>
</dbReference>
<keyword evidence="5" id="KW-0694">RNA-binding</keyword>
<feature type="compositionally biased region" description="Polar residues" evidence="8">
    <location>
        <begin position="809"/>
        <end position="823"/>
    </location>
</feature>
<dbReference type="GO" id="GO:0006298">
    <property type="term" value="P:mismatch repair"/>
    <property type="evidence" value="ECO:0007669"/>
    <property type="project" value="InterPro"/>
</dbReference>
<dbReference type="FunFam" id="3.40.50.300:FF:001814">
    <property type="entry name" value="DNA mismatch repair protein MutS type 2"/>
    <property type="match status" value="1"/>
</dbReference>
<accession>A0AAV7DWY0</accession>
<evidence type="ECO:0000256" key="4">
    <source>
        <dbReference type="ARBA" id="ARBA00022840"/>
    </source>
</evidence>
<comment type="caution">
    <text evidence="10">The sequence shown here is derived from an EMBL/GenBank/DDBJ whole genome shotgun (WGS) entry which is preliminary data.</text>
</comment>
<sequence length="912" mass="100131">MEFCNCCVLSQRTPIFFHFTLHASARRFVARAVFQGNPVIVSNDLKKETEKTLEWHSICSQVSAFTSTSMGLAVSQEGNLPIGQTREESQRLLNQTTAATLLPQPLDFSGIVDISSIVNSSVLGELLTIRELCSVERTLTSSRRLLAQLEQVSLNGESSERYSPLLKILEECSFLEDLEQKIGFCIDCNLSFILDRASDNLELIRSERKRNMENLELHLKETSMKIFQSGGIDKPLITKRRSRMCVGIRASHRSLLPEGVILDVSSSGATYFMEPKEAVELNNMEVKLSNSEKDEENAILSMLTSEIAESEKEIRNLMGNILELDLASARGSHARWIKGVCPIFSQSKGEQVLKNDRLSYAIDIEGVQHPLLLESSLKSTPSVSPPEGSSTSVDSDKEAEEAKLSSVGKNKFPVPLDIKIANATKVVVISGPNTGGKTATLKTLGLASLMSKAGMYLPARKSPKLPWFDQVLADIGDHQSLEHNLSTFSGHISRLCKIMEVASEESLVLIDEIGSGTDPSEGVALSTSILHYLAGRVRLAMVTTHYADLSLLKSKDCRFENAAMEFSLETLQPTYRVLWGSTGNSNALSIAKSIGFNQKVLTRAHEWVEKLMPNQQKERRGLLYQSLIEEKNLLEAQAVKAASVLSEVKKIYAEILSESEDLDRREAALKAKEVQQVLHELKVAKMKMQGIVNDFKIQLSNSSPDQYTSLLRKAEAAISSIVSTHHASSDLGIGKSSSNRAYIPKVGDQVFVKGFGNKLAIVVEISGDDSSAVVQFGKMKVNVKKDVLRPVTKVEKSSTAGSLSRLKGQVSSGSSKQAPSMSSEEVESIYSPAVQTSKNTIDLRGMRVEEAAHHLNMALSASGPNRVLFVIHGMGSGVVKERALEILKSHSRVTRFEQESSMNYGCTVAYIK</sequence>
<dbReference type="InterPro" id="IPR036187">
    <property type="entry name" value="DNA_mismatch_repair_MutS_sf"/>
</dbReference>
<dbReference type="SMART" id="SM00533">
    <property type="entry name" value="MUTSd"/>
    <property type="match status" value="1"/>
</dbReference>
<dbReference type="InterPro" id="IPR036063">
    <property type="entry name" value="Smr_dom_sf"/>
</dbReference>
<dbReference type="InterPro" id="IPR002625">
    <property type="entry name" value="Smr_dom"/>
</dbReference>
<dbReference type="InterPro" id="IPR027417">
    <property type="entry name" value="P-loop_NTPase"/>
</dbReference>
<dbReference type="SUPFAM" id="SSF52540">
    <property type="entry name" value="P-loop containing nucleoside triphosphate hydrolases"/>
    <property type="match status" value="1"/>
</dbReference>
<dbReference type="GO" id="GO:0140664">
    <property type="term" value="F:ATP-dependent DNA damage sensor activity"/>
    <property type="evidence" value="ECO:0007669"/>
    <property type="project" value="InterPro"/>
</dbReference>
<dbReference type="SUPFAM" id="SSF48334">
    <property type="entry name" value="DNA repair protein MutS, domain III"/>
    <property type="match status" value="1"/>
</dbReference>
<keyword evidence="6" id="KW-0238">DNA-binding</keyword>
<dbReference type="Gene3D" id="3.40.50.300">
    <property type="entry name" value="P-loop containing nucleotide triphosphate hydrolases"/>
    <property type="match status" value="1"/>
</dbReference>
<dbReference type="InterPro" id="IPR045076">
    <property type="entry name" value="MutS"/>
</dbReference>
<dbReference type="PANTHER" id="PTHR48466">
    <property type="entry name" value="OS10G0509000 PROTEIN-RELATED"/>
    <property type="match status" value="1"/>
</dbReference>
<dbReference type="InterPro" id="IPR005747">
    <property type="entry name" value="MutS2"/>
</dbReference>
<dbReference type="InterPro" id="IPR046893">
    <property type="entry name" value="MSSS"/>
</dbReference>
<evidence type="ECO:0000313" key="11">
    <source>
        <dbReference type="Proteomes" id="UP000825729"/>
    </source>
</evidence>
<evidence type="ECO:0000256" key="7">
    <source>
        <dbReference type="SAM" id="Coils"/>
    </source>
</evidence>
<organism evidence="10 11">
    <name type="scientific">Aristolochia fimbriata</name>
    <name type="common">White veined hardy Dutchman's pipe vine</name>
    <dbReference type="NCBI Taxonomy" id="158543"/>
    <lineage>
        <taxon>Eukaryota</taxon>
        <taxon>Viridiplantae</taxon>
        <taxon>Streptophyta</taxon>
        <taxon>Embryophyta</taxon>
        <taxon>Tracheophyta</taxon>
        <taxon>Spermatophyta</taxon>
        <taxon>Magnoliopsida</taxon>
        <taxon>Magnoliidae</taxon>
        <taxon>Piperales</taxon>
        <taxon>Aristolochiaceae</taxon>
        <taxon>Aristolochia</taxon>
    </lineage>
</organism>
<protein>
    <recommendedName>
        <fullName evidence="9">Smr domain-containing protein</fullName>
    </recommendedName>
</protein>
<keyword evidence="2" id="KW-0547">Nucleotide-binding</keyword>
<dbReference type="PROSITE" id="PS00486">
    <property type="entry name" value="DNA_MISMATCH_REPAIR_2"/>
    <property type="match status" value="1"/>
</dbReference>
<dbReference type="PANTHER" id="PTHR48466:SF1">
    <property type="entry name" value="SMR DOMAIN-CONTAINING PROTEIN"/>
    <property type="match status" value="1"/>
</dbReference>
<dbReference type="Pfam" id="PF20297">
    <property type="entry name" value="MSSS"/>
    <property type="match status" value="1"/>
</dbReference>
<dbReference type="PIRSF" id="PIRSF005814">
    <property type="entry name" value="MutS_YshD"/>
    <property type="match status" value="1"/>
</dbReference>
<dbReference type="Pfam" id="PF00488">
    <property type="entry name" value="MutS_V"/>
    <property type="match status" value="1"/>
</dbReference>
<dbReference type="PROSITE" id="PS50828">
    <property type="entry name" value="SMR"/>
    <property type="match status" value="1"/>
</dbReference>
<dbReference type="GO" id="GO:0016887">
    <property type="term" value="F:ATP hydrolysis activity"/>
    <property type="evidence" value="ECO:0007669"/>
    <property type="project" value="InterPro"/>
</dbReference>
<dbReference type="SMART" id="SM00534">
    <property type="entry name" value="MUTSac"/>
    <property type="match status" value="1"/>
</dbReference>
<dbReference type="GO" id="GO:0004519">
    <property type="term" value="F:endonuclease activity"/>
    <property type="evidence" value="ECO:0007669"/>
    <property type="project" value="UniProtKB-KW"/>
</dbReference>
<evidence type="ECO:0000259" key="9">
    <source>
        <dbReference type="PROSITE" id="PS50828"/>
    </source>
</evidence>
<dbReference type="GO" id="GO:0019843">
    <property type="term" value="F:rRNA binding"/>
    <property type="evidence" value="ECO:0007669"/>
    <property type="project" value="UniProtKB-KW"/>
</dbReference>
<evidence type="ECO:0000256" key="1">
    <source>
        <dbReference type="ARBA" id="ARBA00022730"/>
    </source>
</evidence>
<feature type="coiled-coil region" evidence="7">
    <location>
        <begin position="293"/>
        <end position="327"/>
    </location>
</feature>
<dbReference type="AlphaFoldDB" id="A0AAV7DWY0"/>
<evidence type="ECO:0000313" key="10">
    <source>
        <dbReference type="EMBL" id="KAG9441034.1"/>
    </source>
</evidence>
<dbReference type="SUPFAM" id="SSF160443">
    <property type="entry name" value="SMR domain-like"/>
    <property type="match status" value="1"/>
</dbReference>
<feature type="compositionally biased region" description="Polar residues" evidence="8">
    <location>
        <begin position="377"/>
        <end position="393"/>
    </location>
</feature>
<name>A0AAV7DWY0_ARIFI</name>